<evidence type="ECO:0000313" key="1">
    <source>
        <dbReference type="EMBL" id="EOA95024.1"/>
    </source>
</evidence>
<sequence>MKHSHGPAQLDAACCVVQQHDFKLRSIESQKQHCGQAHVLRVLVLFGILPLKLLKAHYTGNYTDCENITEATGHLVASLPGKNHSTPVSHFLHRGVKNPTFFDGELNKLAEISSGVEHRTQRLMFVLYQSCKIPVIDYIGTMFERNPRAGIGLGGNCELRGVSSPCCASSSTLHLVGEVTGQNPRKPIVKNMTVVNYIQPSLIWKGLTHTGYAVIL</sequence>
<dbReference type="AlphaFoldDB" id="R0L0S9"/>
<accession>R0L0S9</accession>
<organism evidence="1 2">
    <name type="scientific">Anas platyrhynchos</name>
    <name type="common">Mallard</name>
    <name type="synonym">Anas boschas</name>
    <dbReference type="NCBI Taxonomy" id="8839"/>
    <lineage>
        <taxon>Eukaryota</taxon>
        <taxon>Metazoa</taxon>
        <taxon>Chordata</taxon>
        <taxon>Craniata</taxon>
        <taxon>Vertebrata</taxon>
        <taxon>Euteleostomi</taxon>
        <taxon>Archelosauria</taxon>
        <taxon>Archosauria</taxon>
        <taxon>Dinosauria</taxon>
        <taxon>Saurischia</taxon>
        <taxon>Theropoda</taxon>
        <taxon>Coelurosauria</taxon>
        <taxon>Aves</taxon>
        <taxon>Neognathae</taxon>
        <taxon>Galloanserae</taxon>
        <taxon>Anseriformes</taxon>
        <taxon>Anatidae</taxon>
        <taxon>Anatinae</taxon>
        <taxon>Anas</taxon>
    </lineage>
</organism>
<keyword evidence="2" id="KW-1185">Reference proteome</keyword>
<dbReference type="EMBL" id="KB744465">
    <property type="protein sequence ID" value="EOA95024.1"/>
    <property type="molecule type" value="Genomic_DNA"/>
</dbReference>
<dbReference type="Proteomes" id="UP000296049">
    <property type="component" value="Unassembled WGS sequence"/>
</dbReference>
<reference evidence="2" key="1">
    <citation type="journal article" date="2013" name="Nat. Genet.">
        <title>The duck genome and transcriptome provide insight into an avian influenza virus reservoir species.</title>
        <authorList>
            <person name="Huang Y."/>
            <person name="Li Y."/>
            <person name="Burt D.W."/>
            <person name="Chen H."/>
            <person name="Zhang Y."/>
            <person name="Qian W."/>
            <person name="Kim H."/>
            <person name="Gan S."/>
            <person name="Zhao Y."/>
            <person name="Li J."/>
            <person name="Yi K."/>
            <person name="Feng H."/>
            <person name="Zhu P."/>
            <person name="Li B."/>
            <person name="Liu Q."/>
            <person name="Fairley S."/>
            <person name="Magor K.E."/>
            <person name="Du Z."/>
            <person name="Hu X."/>
            <person name="Goodman L."/>
            <person name="Tafer H."/>
            <person name="Vignal A."/>
            <person name="Lee T."/>
            <person name="Kim K.W."/>
            <person name="Sheng Z."/>
            <person name="An Y."/>
            <person name="Searle S."/>
            <person name="Herrero J."/>
            <person name="Groenen M.A."/>
            <person name="Crooijmans R.P."/>
            <person name="Faraut T."/>
            <person name="Cai Q."/>
            <person name="Webster R.G."/>
            <person name="Aldridge J.R."/>
            <person name="Warren W.C."/>
            <person name="Bartschat S."/>
            <person name="Kehr S."/>
            <person name="Marz M."/>
            <person name="Stadler P.F."/>
            <person name="Smith J."/>
            <person name="Kraus R.H."/>
            <person name="Zhao Y."/>
            <person name="Ren L."/>
            <person name="Fei J."/>
            <person name="Morisson M."/>
            <person name="Kaiser P."/>
            <person name="Griffin D.K."/>
            <person name="Rao M."/>
            <person name="Pitel F."/>
            <person name="Wang J."/>
            <person name="Li N."/>
        </authorList>
    </citation>
    <scope>NUCLEOTIDE SEQUENCE [LARGE SCALE GENOMIC DNA]</scope>
</reference>
<protein>
    <submittedName>
        <fullName evidence="1">Uncharacterized protein</fullName>
    </submittedName>
</protein>
<name>R0L0S9_ANAPL</name>
<proteinExistence type="predicted"/>
<gene>
    <name evidence="1" type="ORF">Anapl_12450</name>
</gene>
<evidence type="ECO:0000313" key="2">
    <source>
        <dbReference type="Proteomes" id="UP000296049"/>
    </source>
</evidence>